<feature type="transmembrane region" description="Helical" evidence="1">
    <location>
        <begin position="21"/>
        <end position="42"/>
    </location>
</feature>
<feature type="transmembrane region" description="Helical" evidence="1">
    <location>
        <begin position="185"/>
        <end position="210"/>
    </location>
</feature>
<feature type="transmembrane region" description="Helical" evidence="1">
    <location>
        <begin position="74"/>
        <end position="94"/>
    </location>
</feature>
<feature type="transmembrane region" description="Helical" evidence="1">
    <location>
        <begin position="115"/>
        <end position="134"/>
    </location>
</feature>
<keyword evidence="1" id="KW-0472">Membrane</keyword>
<dbReference type="Proteomes" id="UP000266568">
    <property type="component" value="Unassembled WGS sequence"/>
</dbReference>
<protein>
    <recommendedName>
        <fullName evidence="4">Glycerophosphoryl diester phosphodiesterase membrane domain-containing protein</fullName>
    </recommendedName>
</protein>
<feature type="transmembrane region" description="Helical" evidence="1">
    <location>
        <begin position="222"/>
        <end position="245"/>
    </location>
</feature>
<evidence type="ECO:0000313" key="3">
    <source>
        <dbReference type="Proteomes" id="UP000266568"/>
    </source>
</evidence>
<proteinExistence type="predicted"/>
<dbReference type="AlphaFoldDB" id="A0A397NR14"/>
<comment type="caution">
    <text evidence="2">The sequence shown here is derived from an EMBL/GenBank/DDBJ whole genome shotgun (WGS) entry which is preliminary data.</text>
</comment>
<feature type="transmembrane region" description="Helical" evidence="1">
    <location>
        <begin position="140"/>
        <end position="164"/>
    </location>
</feature>
<keyword evidence="1" id="KW-1133">Transmembrane helix</keyword>
<evidence type="ECO:0008006" key="4">
    <source>
        <dbReference type="Google" id="ProtNLM"/>
    </source>
</evidence>
<evidence type="ECO:0000313" key="2">
    <source>
        <dbReference type="EMBL" id="RIA37617.1"/>
    </source>
</evidence>
<accession>A0A397NR14</accession>
<dbReference type="OrthoDB" id="7554925at2"/>
<organism evidence="2 3">
    <name type="scientific">Hephaestia caeni</name>
    <dbReference type="NCBI Taxonomy" id="645617"/>
    <lineage>
        <taxon>Bacteria</taxon>
        <taxon>Pseudomonadati</taxon>
        <taxon>Pseudomonadota</taxon>
        <taxon>Alphaproteobacteria</taxon>
        <taxon>Sphingomonadales</taxon>
        <taxon>Sphingomonadaceae</taxon>
        <taxon>Hephaestia</taxon>
    </lineage>
</organism>
<dbReference type="RefSeq" id="WP_119036903.1">
    <property type="nucleotide sequence ID" value="NZ_QXDC01000004.1"/>
</dbReference>
<sequence length="260" mass="27253">MKLDLVGTLRSAWARLRADHAVLLPVAGLTLFLPQLALLLLLDAPVLEKGDGSTAATTAQTQALLDWMVRNSGWYLAAYLCAFYGVLVILSLYLDRRRPDLKTALGQALRLLPRYLLSAVLIGLPVVAGIGLLGPLLGGAIVILLVPAFYWIVRTMLTGAAIVAERPLGAVRAVKRSVALTRGNGLVLAALIALVTFAAELVAQIFVGAGTLMTSANAVNPIAMAVVDGLAAAVQSGAAVLLVLIQVEFYRRLSAGPAAK</sequence>
<keyword evidence="3" id="KW-1185">Reference proteome</keyword>
<keyword evidence="1" id="KW-0812">Transmembrane</keyword>
<evidence type="ECO:0000256" key="1">
    <source>
        <dbReference type="SAM" id="Phobius"/>
    </source>
</evidence>
<gene>
    <name evidence="2" type="ORF">DFR49_3504</name>
</gene>
<reference evidence="2 3" key="1">
    <citation type="submission" date="2018-08" db="EMBL/GenBank/DDBJ databases">
        <title>Genomic Encyclopedia of Type Strains, Phase IV (KMG-IV): sequencing the most valuable type-strain genomes for metagenomic binning, comparative biology and taxonomic classification.</title>
        <authorList>
            <person name="Goeker M."/>
        </authorList>
    </citation>
    <scope>NUCLEOTIDE SEQUENCE [LARGE SCALE GENOMIC DNA]</scope>
    <source>
        <strain evidence="2 3">DSM 25527</strain>
    </source>
</reference>
<dbReference type="EMBL" id="QXDC01000004">
    <property type="protein sequence ID" value="RIA37617.1"/>
    <property type="molecule type" value="Genomic_DNA"/>
</dbReference>
<name>A0A397NR14_9SPHN</name>